<evidence type="ECO:0000256" key="1">
    <source>
        <dbReference type="SAM" id="MobiDB-lite"/>
    </source>
</evidence>
<keyword evidence="4" id="KW-1185">Reference proteome</keyword>
<feature type="domain" description="DUF8106" evidence="2">
    <location>
        <begin position="18"/>
        <end position="59"/>
    </location>
</feature>
<gene>
    <name evidence="3" type="ordered locus">Nmlp_2293</name>
</gene>
<dbReference type="eggNOG" id="arCOG07555">
    <property type="taxonomic scope" value="Archaea"/>
</dbReference>
<name>M1XQN7_NATM8</name>
<evidence type="ECO:0000313" key="3">
    <source>
        <dbReference type="EMBL" id="CCQ36462.1"/>
    </source>
</evidence>
<protein>
    <submittedName>
        <fullName evidence="3">Small CPxCG-related zinc finger protein</fullName>
    </submittedName>
</protein>
<evidence type="ECO:0000259" key="2">
    <source>
        <dbReference type="Pfam" id="PF26408"/>
    </source>
</evidence>
<dbReference type="Proteomes" id="UP000011867">
    <property type="component" value="Chromosome"/>
</dbReference>
<dbReference type="InterPro" id="IPR058419">
    <property type="entry name" value="DUF8106"/>
</dbReference>
<dbReference type="AlphaFoldDB" id="M1XQN7"/>
<evidence type="ECO:0000313" key="4">
    <source>
        <dbReference type="Proteomes" id="UP000011867"/>
    </source>
</evidence>
<reference evidence="3 4" key="1">
    <citation type="journal article" date="2013" name="Genome Announc.">
        <title>Genome of the haloarchaeon Natronomonas moolapensis, a neutrophilic member of a previously haloalkaliphilic genus.</title>
        <authorList>
            <person name="Dyall-Smith M.L."/>
            <person name="Pfeiffer F."/>
            <person name="Oberwinkler T."/>
            <person name="Klee K."/>
            <person name="Rampp M."/>
            <person name="Palm P."/>
            <person name="Gross K."/>
            <person name="Schuster S.C."/>
            <person name="Oesterhelt D."/>
        </authorList>
    </citation>
    <scope>NUCLEOTIDE SEQUENCE [LARGE SCALE GENOMIC DNA]</scope>
    <source>
        <strain evidence="4">DSM 18674 / JCM 14361 / 8.8.11</strain>
    </source>
</reference>
<dbReference type="EMBL" id="HF582854">
    <property type="protein sequence ID" value="CCQ36462.1"/>
    <property type="molecule type" value="Genomic_DNA"/>
</dbReference>
<dbReference type="Pfam" id="PF26408">
    <property type="entry name" value="DUF8106"/>
    <property type="match status" value="1"/>
</dbReference>
<dbReference type="GeneID" id="14652296"/>
<accession>M1XQN7</accession>
<sequence length="80" mass="8694">MSVQPPGEVVEPDRPVEKGTLFCLSCPYRDAIDGAWTVVETNDSVHYLCPNCGTGLPARRRLSGDASERPQRPVLDGPGR</sequence>
<feature type="region of interest" description="Disordered" evidence="1">
    <location>
        <begin position="57"/>
        <end position="80"/>
    </location>
</feature>
<dbReference type="OrthoDB" id="209680at2157"/>
<proteinExistence type="predicted"/>
<dbReference type="HOGENOM" id="CLU_2581516_0_0_2"/>
<dbReference type="KEGG" id="nmo:Nmlp_2293"/>
<dbReference type="STRING" id="268739.Nmlp_2293"/>
<organism evidence="3 4">
    <name type="scientific">Natronomonas moolapensis (strain DSM 18674 / CECT 7526 / JCM 14361 / 8.8.11)</name>
    <dbReference type="NCBI Taxonomy" id="268739"/>
    <lineage>
        <taxon>Archaea</taxon>
        <taxon>Methanobacteriati</taxon>
        <taxon>Methanobacteriota</taxon>
        <taxon>Stenosarchaea group</taxon>
        <taxon>Halobacteria</taxon>
        <taxon>Halobacteriales</taxon>
        <taxon>Natronomonadaceae</taxon>
        <taxon>Natronomonas</taxon>
    </lineage>
</organism>
<dbReference type="RefSeq" id="WP_015409261.1">
    <property type="nucleotide sequence ID" value="NC_020388.1"/>
</dbReference>
<feature type="compositionally biased region" description="Basic and acidic residues" evidence="1">
    <location>
        <begin position="62"/>
        <end position="71"/>
    </location>
</feature>